<evidence type="ECO:0000313" key="11">
    <source>
        <dbReference type="Proteomes" id="UP000008672"/>
    </source>
</evidence>
<evidence type="ECO:0000256" key="3">
    <source>
        <dbReference type="ARBA" id="ARBA00022679"/>
    </source>
</evidence>
<dbReference type="STRING" id="7897.ENSLACP00000007605"/>
<dbReference type="Pfam" id="PF00069">
    <property type="entry name" value="Pkinase"/>
    <property type="match status" value="1"/>
</dbReference>
<dbReference type="PANTHER" id="PTHR24342:SF20">
    <property type="entry name" value="MYOSIN LIGHT CHAIN KINASE, SMOOTH MUSCLE"/>
    <property type="match status" value="1"/>
</dbReference>
<reference evidence="11" key="1">
    <citation type="submission" date="2011-08" db="EMBL/GenBank/DDBJ databases">
        <title>The draft genome of Latimeria chalumnae.</title>
        <authorList>
            <person name="Di Palma F."/>
            <person name="Alfoldi J."/>
            <person name="Johnson J."/>
            <person name="Berlin A."/>
            <person name="Gnerre S."/>
            <person name="Jaffe D."/>
            <person name="MacCallum I."/>
            <person name="Young S."/>
            <person name="Walker B.J."/>
            <person name="Lander E."/>
            <person name="Lindblad-Toh K."/>
        </authorList>
    </citation>
    <scope>NUCLEOTIDE SEQUENCE [LARGE SCALE GENOMIC DNA]</scope>
    <source>
        <strain evidence="11">Wild caught</strain>
    </source>
</reference>
<evidence type="ECO:0000313" key="10">
    <source>
        <dbReference type="Ensembl" id="ENSLACP00000007605.1"/>
    </source>
</evidence>
<evidence type="ECO:0000256" key="2">
    <source>
        <dbReference type="ARBA" id="ARBA00022527"/>
    </source>
</evidence>
<proteinExistence type="inferred from homology"/>
<dbReference type="PROSITE" id="PS00108">
    <property type="entry name" value="PROTEIN_KINASE_ST"/>
    <property type="match status" value="1"/>
</dbReference>
<dbReference type="Gene3D" id="1.10.510.10">
    <property type="entry name" value="Transferase(Phosphotransferase) domain 1"/>
    <property type="match status" value="1"/>
</dbReference>
<evidence type="ECO:0000256" key="1">
    <source>
        <dbReference type="ARBA" id="ARBA00006692"/>
    </source>
</evidence>
<dbReference type="SUPFAM" id="SSF56112">
    <property type="entry name" value="Protein kinase-like (PK-like)"/>
    <property type="match status" value="1"/>
</dbReference>
<dbReference type="GO" id="GO:0005634">
    <property type="term" value="C:nucleus"/>
    <property type="evidence" value="ECO:0007669"/>
    <property type="project" value="TreeGrafter"/>
</dbReference>
<keyword evidence="3" id="KW-0808">Transferase</keyword>
<sequence length="288" mass="32718">TLSLSDDRPPPPAPFPHRIVSTKHFMVSSFYTIDNSSLLGGGRFGRVHKCTEKATGLTYAAKIIKTKSLRDKEEVKNEISIMNQLNHTNLIQLYEAFEAKSSITLILEYVEGGELFDRILDDASPLMELDGILFTRQICEGVNYMHQQYVLHLDLKPENILCVNQVTNQIKIIDFGLARRYKPRERLKVHFGTPEFLAPEVINYDFVSFPTDMWSVGIIVYMLLSGLSPFLGGSDTETMNNILCCDWSFEEESFGKVSRDAKDFVKSLLVKEKGGRLSASECLRHPWL</sequence>
<dbReference type="InterPro" id="IPR017441">
    <property type="entry name" value="Protein_kinase_ATP_BS"/>
</dbReference>
<reference evidence="10" key="3">
    <citation type="submission" date="2025-09" db="UniProtKB">
        <authorList>
            <consortium name="Ensembl"/>
        </authorList>
    </citation>
    <scope>IDENTIFICATION</scope>
</reference>
<keyword evidence="6 7" id="KW-0067">ATP-binding</keyword>
<organism evidence="10 11">
    <name type="scientific">Latimeria chalumnae</name>
    <name type="common">Coelacanth</name>
    <dbReference type="NCBI Taxonomy" id="7897"/>
    <lineage>
        <taxon>Eukaryota</taxon>
        <taxon>Metazoa</taxon>
        <taxon>Chordata</taxon>
        <taxon>Craniata</taxon>
        <taxon>Vertebrata</taxon>
        <taxon>Euteleostomi</taxon>
        <taxon>Coelacanthiformes</taxon>
        <taxon>Coelacanthidae</taxon>
        <taxon>Latimeria</taxon>
    </lineage>
</organism>
<dbReference type="InterPro" id="IPR008271">
    <property type="entry name" value="Ser/Thr_kinase_AS"/>
</dbReference>
<dbReference type="InParanoid" id="H3AD84"/>
<name>H3AD84_LATCH</name>
<dbReference type="GO" id="GO:0043065">
    <property type="term" value="P:positive regulation of apoptotic process"/>
    <property type="evidence" value="ECO:0007669"/>
    <property type="project" value="TreeGrafter"/>
</dbReference>
<dbReference type="InterPro" id="IPR011009">
    <property type="entry name" value="Kinase-like_dom_sf"/>
</dbReference>
<dbReference type="Ensembl" id="ENSLACT00000007669.1">
    <property type="protein sequence ID" value="ENSLACP00000007605.1"/>
    <property type="gene ID" value="ENSLACG00000006740.1"/>
</dbReference>
<evidence type="ECO:0000259" key="9">
    <source>
        <dbReference type="PROSITE" id="PS50011"/>
    </source>
</evidence>
<dbReference type="PANTHER" id="PTHR24342">
    <property type="entry name" value="SERINE/THREONINE-PROTEIN KINASE 17"/>
    <property type="match status" value="1"/>
</dbReference>
<dbReference type="OMA" id="RACAIFM"/>
<dbReference type="HOGENOM" id="CLU_000288_63_0_1"/>
<dbReference type="Gene3D" id="3.30.200.20">
    <property type="entry name" value="Phosphorylase Kinase, domain 1"/>
    <property type="match status" value="1"/>
</dbReference>
<dbReference type="CDD" id="cd14103">
    <property type="entry name" value="STKc_MLCK"/>
    <property type="match status" value="1"/>
</dbReference>
<evidence type="ECO:0000256" key="4">
    <source>
        <dbReference type="ARBA" id="ARBA00022741"/>
    </source>
</evidence>
<dbReference type="GO" id="GO:0004674">
    <property type="term" value="F:protein serine/threonine kinase activity"/>
    <property type="evidence" value="ECO:0007669"/>
    <property type="project" value="UniProtKB-KW"/>
</dbReference>
<keyword evidence="11" id="KW-1185">Reference proteome</keyword>
<keyword evidence="4 7" id="KW-0547">Nucleotide-binding</keyword>
<keyword evidence="5" id="KW-0418">Kinase</keyword>
<keyword evidence="2 8" id="KW-0723">Serine/threonine-protein kinase</keyword>
<dbReference type="FunFam" id="1.10.510.10:FF:000135">
    <property type="entry name" value="Putative myosin light chain kinase 3"/>
    <property type="match status" value="1"/>
</dbReference>
<dbReference type="AlphaFoldDB" id="H3AD84"/>
<dbReference type="FunFam" id="3.30.200.20:FF:000315">
    <property type="entry name" value="Calcium-dependent protein kinase 3"/>
    <property type="match status" value="1"/>
</dbReference>
<dbReference type="eggNOG" id="KOG0032">
    <property type="taxonomic scope" value="Eukaryota"/>
</dbReference>
<dbReference type="GO" id="GO:0005524">
    <property type="term" value="F:ATP binding"/>
    <property type="evidence" value="ECO:0007669"/>
    <property type="project" value="UniProtKB-UniRule"/>
</dbReference>
<feature type="binding site" evidence="7">
    <location>
        <position position="62"/>
    </location>
    <ligand>
        <name>ATP</name>
        <dbReference type="ChEBI" id="CHEBI:30616"/>
    </ligand>
</feature>
<dbReference type="GeneTree" id="ENSGT00940000156211"/>
<reference evidence="10" key="2">
    <citation type="submission" date="2025-08" db="UniProtKB">
        <authorList>
            <consortium name="Ensembl"/>
        </authorList>
    </citation>
    <scope>IDENTIFICATION</scope>
</reference>
<accession>H3AD84</accession>
<dbReference type="GO" id="GO:0035556">
    <property type="term" value="P:intracellular signal transduction"/>
    <property type="evidence" value="ECO:0007669"/>
    <property type="project" value="TreeGrafter"/>
</dbReference>
<evidence type="ECO:0000256" key="6">
    <source>
        <dbReference type="ARBA" id="ARBA00022840"/>
    </source>
</evidence>
<dbReference type="SMART" id="SM00220">
    <property type="entry name" value="S_TKc"/>
    <property type="match status" value="1"/>
</dbReference>
<protein>
    <recommendedName>
        <fullName evidence="9">Protein kinase domain-containing protein</fullName>
    </recommendedName>
</protein>
<dbReference type="PROSITE" id="PS50011">
    <property type="entry name" value="PROTEIN_KINASE_DOM"/>
    <property type="match status" value="1"/>
</dbReference>
<evidence type="ECO:0000256" key="5">
    <source>
        <dbReference type="ARBA" id="ARBA00022777"/>
    </source>
</evidence>
<dbReference type="PROSITE" id="PS00107">
    <property type="entry name" value="PROTEIN_KINASE_ATP"/>
    <property type="match status" value="1"/>
</dbReference>
<feature type="domain" description="Protein kinase" evidence="9">
    <location>
        <begin position="33"/>
        <end position="288"/>
    </location>
</feature>
<comment type="similarity">
    <text evidence="1">Belongs to the protein kinase superfamily. CAMK Ser/Thr protein kinase family.</text>
</comment>
<evidence type="ECO:0000256" key="7">
    <source>
        <dbReference type="PROSITE-ProRule" id="PRU10141"/>
    </source>
</evidence>
<evidence type="ECO:0000256" key="8">
    <source>
        <dbReference type="RuleBase" id="RU000304"/>
    </source>
</evidence>
<dbReference type="Proteomes" id="UP000008672">
    <property type="component" value="Unassembled WGS sequence"/>
</dbReference>
<dbReference type="Bgee" id="ENSLACG00000006740">
    <property type="expression patterns" value="Expressed in mesonephros and 4 other cell types or tissues"/>
</dbReference>
<dbReference type="InterPro" id="IPR000719">
    <property type="entry name" value="Prot_kinase_dom"/>
</dbReference>
<dbReference type="EMBL" id="AFYH01210899">
    <property type="status" value="NOT_ANNOTATED_CDS"/>
    <property type="molecule type" value="Genomic_DNA"/>
</dbReference>